<gene>
    <name evidence="2" type="ORF">GCM10010913_26270</name>
</gene>
<dbReference type="EMBL" id="BMIW01000018">
    <property type="protein sequence ID" value="GGG03239.1"/>
    <property type="molecule type" value="Genomic_DNA"/>
</dbReference>
<dbReference type="Gene3D" id="1.10.1200.10">
    <property type="entry name" value="ACP-like"/>
    <property type="match status" value="1"/>
</dbReference>
<comment type="caution">
    <text evidence="2">The sequence shown here is derived from an EMBL/GenBank/DDBJ whole genome shotgun (WGS) entry which is preliminary data.</text>
</comment>
<evidence type="ECO:0000313" key="2">
    <source>
        <dbReference type="EMBL" id="GGG03239.1"/>
    </source>
</evidence>
<dbReference type="SUPFAM" id="SSF47336">
    <property type="entry name" value="ACP-like"/>
    <property type="match status" value="1"/>
</dbReference>
<reference evidence="3" key="1">
    <citation type="journal article" date="2019" name="Int. J. Syst. Evol. Microbiol.">
        <title>The Global Catalogue of Microorganisms (GCM) 10K type strain sequencing project: providing services to taxonomists for standard genome sequencing and annotation.</title>
        <authorList>
            <consortium name="The Broad Institute Genomics Platform"/>
            <consortium name="The Broad Institute Genome Sequencing Center for Infectious Disease"/>
            <person name="Wu L."/>
            <person name="Ma J."/>
        </authorList>
    </citation>
    <scope>NUCLEOTIDE SEQUENCE [LARGE SCALE GENOMIC DNA]</scope>
    <source>
        <strain evidence="3">CGMCC 1.15420</strain>
    </source>
</reference>
<dbReference type="InterPro" id="IPR036736">
    <property type="entry name" value="ACP-like_sf"/>
</dbReference>
<keyword evidence="3" id="KW-1185">Reference proteome</keyword>
<name>A0ABQ1VWQ7_9BACL</name>
<evidence type="ECO:0000313" key="3">
    <source>
        <dbReference type="Proteomes" id="UP000608420"/>
    </source>
</evidence>
<dbReference type="PROSITE" id="PS50075">
    <property type="entry name" value="CARRIER"/>
    <property type="match status" value="1"/>
</dbReference>
<dbReference type="InterPro" id="IPR009081">
    <property type="entry name" value="PP-bd_ACP"/>
</dbReference>
<feature type="domain" description="Carrier" evidence="1">
    <location>
        <begin position="5"/>
        <end position="85"/>
    </location>
</feature>
<dbReference type="RefSeq" id="WP_162944302.1">
    <property type="nucleotide sequence ID" value="NZ_BMIW01000018.1"/>
</dbReference>
<organism evidence="2 3">
    <name type="scientific">Paenibacillus aceti</name>
    <dbReference type="NCBI Taxonomy" id="1820010"/>
    <lineage>
        <taxon>Bacteria</taxon>
        <taxon>Bacillati</taxon>
        <taxon>Bacillota</taxon>
        <taxon>Bacilli</taxon>
        <taxon>Bacillales</taxon>
        <taxon>Paenibacillaceae</taxon>
        <taxon>Paenibacillus</taxon>
    </lineage>
</organism>
<dbReference type="Pfam" id="PF00550">
    <property type="entry name" value="PP-binding"/>
    <property type="match status" value="1"/>
</dbReference>
<protein>
    <recommendedName>
        <fullName evidence="1">Carrier domain-containing protein</fullName>
    </recommendedName>
</protein>
<evidence type="ECO:0000259" key="1">
    <source>
        <dbReference type="PROSITE" id="PS50075"/>
    </source>
</evidence>
<sequence length="91" mass="10411">MPTLMDMNEIKNKVIEVVGRNALHNPDRVHEQSNLKNDHGIDSLKIVNLLFDLEEEFGICVDQSSLVFENFSTVEKISQYIYQKLGDADES</sequence>
<accession>A0ABQ1VWQ7</accession>
<proteinExistence type="predicted"/>
<dbReference type="Proteomes" id="UP000608420">
    <property type="component" value="Unassembled WGS sequence"/>
</dbReference>